<evidence type="ECO:0000256" key="2">
    <source>
        <dbReference type="ARBA" id="ARBA00022737"/>
    </source>
</evidence>
<keyword evidence="6" id="KW-1185">Reference proteome</keyword>
<name>A0A1Y1XJT2_9FUNG</name>
<dbReference type="PROSITE" id="PS51763">
    <property type="entry name" value="CBM10"/>
    <property type="match status" value="2"/>
</dbReference>
<reference evidence="5 6" key="1">
    <citation type="submission" date="2016-08" db="EMBL/GenBank/DDBJ databases">
        <title>A Parts List for Fungal Cellulosomes Revealed by Comparative Genomics.</title>
        <authorList>
            <consortium name="DOE Joint Genome Institute"/>
            <person name="Haitjema C.H."/>
            <person name="Gilmore S.P."/>
            <person name="Henske J.K."/>
            <person name="Solomon K.V."/>
            <person name="De Groot R."/>
            <person name="Kuo A."/>
            <person name="Mondo S.J."/>
            <person name="Salamov A.A."/>
            <person name="Labutti K."/>
            <person name="Zhao Z."/>
            <person name="Chiniquy J."/>
            <person name="Barry K."/>
            <person name="Brewer H.M."/>
            <person name="Purvine S.O."/>
            <person name="Wright A.T."/>
            <person name="Boxma B."/>
            <person name="Van Alen T."/>
            <person name="Hackstein J.H."/>
            <person name="Baker S.E."/>
            <person name="Grigoriev I.V."/>
            <person name="O'Malley M.A."/>
        </authorList>
    </citation>
    <scope>NUCLEOTIDE SEQUENCE [LARGE SCALE GENOMIC DNA]</scope>
    <source>
        <strain evidence="5 6">S4</strain>
    </source>
</reference>
<feature type="non-terminal residue" evidence="5">
    <location>
        <position position="83"/>
    </location>
</feature>
<dbReference type="AlphaFoldDB" id="A0A1Y1XJT2"/>
<evidence type="ECO:0000256" key="3">
    <source>
        <dbReference type="ARBA" id="ARBA00022801"/>
    </source>
</evidence>
<feature type="domain" description="CBM10" evidence="4">
    <location>
        <begin position="48"/>
        <end position="83"/>
    </location>
</feature>
<proteinExistence type="predicted"/>
<dbReference type="Pfam" id="PF02013">
    <property type="entry name" value="CBM_10"/>
    <property type="match status" value="2"/>
</dbReference>
<sequence>QCWAKKIGYECCKDSKTYAIYTDNNGDWGVENEVWCGIIKKNNSKNQNCWANKFGYDCCKSGAVFVTKDSDGDWGIENGKWCG</sequence>
<dbReference type="SUPFAM" id="SSF64571">
    <property type="entry name" value="Cellulose docking domain, dockering"/>
    <property type="match status" value="2"/>
</dbReference>
<dbReference type="InterPro" id="IPR002883">
    <property type="entry name" value="CBM10/Dockerin_dom"/>
</dbReference>
<dbReference type="EMBL" id="MCFG01000027">
    <property type="protein sequence ID" value="ORX86008.1"/>
    <property type="molecule type" value="Genomic_DNA"/>
</dbReference>
<organism evidence="5 6">
    <name type="scientific">Anaeromyces robustus</name>
    <dbReference type="NCBI Taxonomy" id="1754192"/>
    <lineage>
        <taxon>Eukaryota</taxon>
        <taxon>Fungi</taxon>
        <taxon>Fungi incertae sedis</taxon>
        <taxon>Chytridiomycota</taxon>
        <taxon>Chytridiomycota incertae sedis</taxon>
        <taxon>Neocallimastigomycetes</taxon>
        <taxon>Neocallimastigales</taxon>
        <taxon>Neocallimastigaceae</taxon>
        <taxon>Anaeromyces</taxon>
    </lineage>
</organism>
<keyword evidence="3" id="KW-0378">Hydrolase</keyword>
<dbReference type="GO" id="GO:0016787">
    <property type="term" value="F:hydrolase activity"/>
    <property type="evidence" value="ECO:0007669"/>
    <property type="project" value="UniProtKB-KW"/>
</dbReference>
<protein>
    <recommendedName>
        <fullName evidence="4">CBM10 domain-containing protein</fullName>
    </recommendedName>
</protein>
<keyword evidence="1" id="KW-0732">Signal</keyword>
<keyword evidence="2" id="KW-0677">Repeat</keyword>
<dbReference type="Proteomes" id="UP000193944">
    <property type="component" value="Unassembled WGS sequence"/>
</dbReference>
<evidence type="ECO:0000256" key="1">
    <source>
        <dbReference type="ARBA" id="ARBA00022729"/>
    </source>
</evidence>
<dbReference type="Gene3D" id="3.90.1220.10">
    <property type="entry name" value="Cellulose docking domain, dockering"/>
    <property type="match status" value="2"/>
</dbReference>
<accession>A0A1Y1XJT2</accession>
<gene>
    <name evidence="5" type="ORF">BCR32DRAFT_196990</name>
</gene>
<dbReference type="InterPro" id="IPR009034">
    <property type="entry name" value="Dockerin_dom_fun_sf"/>
</dbReference>
<evidence type="ECO:0000259" key="4">
    <source>
        <dbReference type="PROSITE" id="PS51763"/>
    </source>
</evidence>
<reference evidence="5 6" key="2">
    <citation type="submission" date="2016-08" db="EMBL/GenBank/DDBJ databases">
        <title>Pervasive Adenine N6-methylation of Active Genes in Fungi.</title>
        <authorList>
            <consortium name="DOE Joint Genome Institute"/>
            <person name="Mondo S.J."/>
            <person name="Dannebaum R.O."/>
            <person name="Kuo R.C."/>
            <person name="Labutti K."/>
            <person name="Haridas S."/>
            <person name="Kuo A."/>
            <person name="Salamov A."/>
            <person name="Ahrendt S.R."/>
            <person name="Lipzen A."/>
            <person name="Sullivan W."/>
            <person name="Andreopoulos W.B."/>
            <person name="Clum A."/>
            <person name="Lindquist E."/>
            <person name="Daum C."/>
            <person name="Ramamoorthy G.K."/>
            <person name="Gryganskyi A."/>
            <person name="Culley D."/>
            <person name="Magnuson J.K."/>
            <person name="James T.Y."/>
            <person name="O'Malley M.A."/>
            <person name="Stajich J.E."/>
            <person name="Spatafora J.W."/>
            <person name="Visel A."/>
            <person name="Grigoriev I.V."/>
        </authorList>
    </citation>
    <scope>NUCLEOTIDE SEQUENCE [LARGE SCALE GENOMIC DNA]</scope>
    <source>
        <strain evidence="5 6">S4</strain>
    </source>
</reference>
<dbReference type="OrthoDB" id="10364499at2759"/>
<comment type="caution">
    <text evidence="5">The sequence shown here is derived from an EMBL/GenBank/DDBJ whole genome shotgun (WGS) entry which is preliminary data.</text>
</comment>
<evidence type="ECO:0000313" key="6">
    <source>
        <dbReference type="Proteomes" id="UP000193944"/>
    </source>
</evidence>
<feature type="non-terminal residue" evidence="5">
    <location>
        <position position="1"/>
    </location>
</feature>
<feature type="domain" description="CBM10" evidence="4">
    <location>
        <begin position="1"/>
        <end position="39"/>
    </location>
</feature>
<evidence type="ECO:0000313" key="5">
    <source>
        <dbReference type="EMBL" id="ORX86008.1"/>
    </source>
</evidence>